<accession>A0A154PMM6</accession>
<organism evidence="1 2">
    <name type="scientific">Dufourea novaeangliae</name>
    <name type="common">Sweat bee</name>
    <dbReference type="NCBI Taxonomy" id="178035"/>
    <lineage>
        <taxon>Eukaryota</taxon>
        <taxon>Metazoa</taxon>
        <taxon>Ecdysozoa</taxon>
        <taxon>Arthropoda</taxon>
        <taxon>Hexapoda</taxon>
        <taxon>Insecta</taxon>
        <taxon>Pterygota</taxon>
        <taxon>Neoptera</taxon>
        <taxon>Endopterygota</taxon>
        <taxon>Hymenoptera</taxon>
        <taxon>Apocrita</taxon>
        <taxon>Aculeata</taxon>
        <taxon>Apoidea</taxon>
        <taxon>Anthophila</taxon>
        <taxon>Halictidae</taxon>
        <taxon>Rophitinae</taxon>
        <taxon>Dufourea</taxon>
    </lineage>
</organism>
<dbReference type="Proteomes" id="UP000076502">
    <property type="component" value="Unassembled WGS sequence"/>
</dbReference>
<evidence type="ECO:0000313" key="1">
    <source>
        <dbReference type="EMBL" id="KZC12714.1"/>
    </source>
</evidence>
<gene>
    <name evidence="1" type="ORF">WN55_04808</name>
</gene>
<name>A0A154PMM6_DUFNO</name>
<keyword evidence="2" id="KW-1185">Reference proteome</keyword>
<protein>
    <submittedName>
        <fullName evidence="1">Uncharacterized protein</fullName>
    </submittedName>
</protein>
<reference evidence="1 2" key="1">
    <citation type="submission" date="2015-07" db="EMBL/GenBank/DDBJ databases">
        <title>The genome of Dufourea novaeangliae.</title>
        <authorList>
            <person name="Pan H."/>
            <person name="Kapheim K."/>
        </authorList>
    </citation>
    <scope>NUCLEOTIDE SEQUENCE [LARGE SCALE GENOMIC DNA]</scope>
    <source>
        <strain evidence="1">0120121106</strain>
        <tissue evidence="1">Whole body</tissue>
    </source>
</reference>
<sequence>MVVAKFLDLTPTRRFSCFCSAVQFAKRCPRTCEQRRIISPERFIHGETGWLGYVANEPATMDARQEGGHIKCLTVGTMPRTYTHVQLCPRT</sequence>
<dbReference type="EMBL" id="KQ434968">
    <property type="protein sequence ID" value="KZC12714.1"/>
    <property type="molecule type" value="Genomic_DNA"/>
</dbReference>
<evidence type="ECO:0000313" key="2">
    <source>
        <dbReference type="Proteomes" id="UP000076502"/>
    </source>
</evidence>
<proteinExistence type="predicted"/>
<dbReference type="AlphaFoldDB" id="A0A154PMM6"/>